<name>A0A1I7RPB7_BURXY</name>
<dbReference type="Pfam" id="PF10317">
    <property type="entry name" value="7TM_GPCR_Srd"/>
    <property type="match status" value="1"/>
</dbReference>
<proteinExistence type="inferred from homology"/>
<dbReference type="InterPro" id="IPR050920">
    <property type="entry name" value="Nematode_rcpt-like_delta"/>
</dbReference>
<keyword evidence="4 6" id="KW-1133">Transmembrane helix</keyword>
<reference evidence="8" key="1">
    <citation type="submission" date="2016-11" db="UniProtKB">
        <authorList>
            <consortium name="WormBaseParasite"/>
        </authorList>
    </citation>
    <scope>IDENTIFICATION</scope>
</reference>
<evidence type="ECO:0000256" key="4">
    <source>
        <dbReference type="ARBA" id="ARBA00022989"/>
    </source>
</evidence>
<feature type="transmembrane region" description="Helical" evidence="6">
    <location>
        <begin position="311"/>
        <end position="331"/>
    </location>
</feature>
<evidence type="ECO:0000256" key="3">
    <source>
        <dbReference type="ARBA" id="ARBA00022692"/>
    </source>
</evidence>
<evidence type="ECO:0000256" key="2">
    <source>
        <dbReference type="ARBA" id="ARBA00009166"/>
    </source>
</evidence>
<feature type="transmembrane region" description="Helical" evidence="6">
    <location>
        <begin position="212"/>
        <end position="231"/>
    </location>
</feature>
<keyword evidence="5 6" id="KW-0472">Membrane</keyword>
<organism evidence="7 8">
    <name type="scientific">Bursaphelenchus xylophilus</name>
    <name type="common">Pinewood nematode worm</name>
    <name type="synonym">Aphelenchoides xylophilus</name>
    <dbReference type="NCBI Taxonomy" id="6326"/>
    <lineage>
        <taxon>Eukaryota</taxon>
        <taxon>Metazoa</taxon>
        <taxon>Ecdysozoa</taxon>
        <taxon>Nematoda</taxon>
        <taxon>Chromadorea</taxon>
        <taxon>Rhabditida</taxon>
        <taxon>Tylenchina</taxon>
        <taxon>Tylenchomorpha</taxon>
        <taxon>Aphelenchoidea</taxon>
        <taxon>Aphelenchoididae</taxon>
        <taxon>Bursaphelenchus</taxon>
    </lineage>
</organism>
<evidence type="ECO:0000313" key="8">
    <source>
        <dbReference type="WBParaSite" id="BXY_0255800.1"/>
    </source>
</evidence>
<sequence>MSTESSAPSNSGAFSTKRIFLVKTSLDDTLSFLQKQLDELFDFDQRDHNLKVMMIEDLMGDLEECVNLFHHRKYPEAVVTIMNDIMGRALLMELHFGPTKENPYCWDFADNKTGLPTEPYDELGRISRFLRISYCFESTVGGALSFTMLYLVLYRSTGQLKAYSKMLLLCTLTDLSYWATDNFIQVKSKLTDGVFLVKVEGPASYLSYNGQVVAMSVYVVCLSLIHSILPAQYYFRYCTVLKGRPLSSKQTLFAYAISLGMAIPMGFIAYPAYGISGLERPGFNYGTLYYREVPMPQVLIADIRSVYHKCYFLYASLLVPGGYVVAMIYAYKTVLHLKANSHLYSEKTRAMQAQLSRALLFQSVIPLFVSVLPITSICIPSFFYVDTGISALVFMHIASWVPIFNPLLTIAAIVPYRRAVLGFILNTKIHSSSMVDTSKQQEEDRTINII</sequence>
<comment type="subcellular location">
    <subcellularLocation>
        <location evidence="1">Membrane</location>
        <topology evidence="1">Multi-pass membrane protein</topology>
    </subcellularLocation>
</comment>
<feature type="transmembrane region" description="Helical" evidence="6">
    <location>
        <begin position="134"/>
        <end position="153"/>
    </location>
</feature>
<dbReference type="eggNOG" id="ENOG502SX90">
    <property type="taxonomic scope" value="Eukaryota"/>
</dbReference>
<dbReference type="InterPro" id="IPR019421">
    <property type="entry name" value="7TM_GPCR_serpentine_rcpt_Srd"/>
</dbReference>
<dbReference type="SUPFAM" id="SSF81321">
    <property type="entry name" value="Family A G protein-coupled receptor-like"/>
    <property type="match status" value="1"/>
</dbReference>
<accession>A0A1I7RPB7</accession>
<evidence type="ECO:0000256" key="6">
    <source>
        <dbReference type="SAM" id="Phobius"/>
    </source>
</evidence>
<keyword evidence="3 6" id="KW-0812">Transmembrane</keyword>
<feature type="transmembrane region" description="Helical" evidence="6">
    <location>
        <begin position="252"/>
        <end position="273"/>
    </location>
</feature>
<dbReference type="Proteomes" id="UP000095284">
    <property type="component" value="Unplaced"/>
</dbReference>
<evidence type="ECO:0008006" key="9">
    <source>
        <dbReference type="Google" id="ProtNLM"/>
    </source>
</evidence>
<evidence type="ECO:0000313" key="7">
    <source>
        <dbReference type="Proteomes" id="UP000095284"/>
    </source>
</evidence>
<protein>
    <recommendedName>
        <fullName evidence="9">G protein-coupled receptor</fullName>
    </recommendedName>
</protein>
<comment type="similarity">
    <text evidence="2">Belongs to the nematode receptor-like protein srd family.</text>
</comment>
<dbReference type="PANTHER" id="PTHR22945:SF40">
    <property type="entry name" value="SERPENTINE RECEPTOR, CLASS D (DELTA)-RELATED"/>
    <property type="match status" value="1"/>
</dbReference>
<feature type="transmembrane region" description="Helical" evidence="6">
    <location>
        <begin position="359"/>
        <end position="383"/>
    </location>
</feature>
<dbReference type="PANTHER" id="PTHR22945">
    <property type="entry name" value="SERPENTINE RECEPTOR, CLASS D DELTA"/>
    <property type="match status" value="1"/>
</dbReference>
<evidence type="ECO:0000256" key="1">
    <source>
        <dbReference type="ARBA" id="ARBA00004141"/>
    </source>
</evidence>
<dbReference type="GO" id="GO:0016020">
    <property type="term" value="C:membrane"/>
    <property type="evidence" value="ECO:0007669"/>
    <property type="project" value="UniProtKB-SubCell"/>
</dbReference>
<dbReference type="WBParaSite" id="BXY_0255800.1">
    <property type="protein sequence ID" value="BXY_0255800.1"/>
    <property type="gene ID" value="BXY_0255800"/>
</dbReference>
<feature type="transmembrane region" description="Helical" evidence="6">
    <location>
        <begin position="389"/>
        <end position="414"/>
    </location>
</feature>
<evidence type="ECO:0000256" key="5">
    <source>
        <dbReference type="ARBA" id="ARBA00023136"/>
    </source>
</evidence>
<dbReference type="AlphaFoldDB" id="A0A1I7RPB7"/>